<dbReference type="SUPFAM" id="SSF53756">
    <property type="entry name" value="UDP-Glycosyltransferase/glycogen phosphorylase"/>
    <property type="match status" value="1"/>
</dbReference>
<evidence type="ECO:0000313" key="4">
    <source>
        <dbReference type="Proteomes" id="UP000824265"/>
    </source>
</evidence>
<reference evidence="3" key="1">
    <citation type="journal article" date="2021" name="PeerJ">
        <title>Extensive microbial diversity within the chicken gut microbiome revealed by metagenomics and culture.</title>
        <authorList>
            <person name="Gilroy R."/>
            <person name="Ravi A."/>
            <person name="Getino M."/>
            <person name="Pursley I."/>
            <person name="Horton D.L."/>
            <person name="Alikhan N.F."/>
            <person name="Baker D."/>
            <person name="Gharbi K."/>
            <person name="Hall N."/>
            <person name="Watson M."/>
            <person name="Adriaenssens E.M."/>
            <person name="Foster-Nyarko E."/>
            <person name="Jarju S."/>
            <person name="Secka A."/>
            <person name="Antonio M."/>
            <person name="Oren A."/>
            <person name="Chaudhuri R.R."/>
            <person name="La Ragione R."/>
            <person name="Hildebrand F."/>
            <person name="Pallen M.J."/>
        </authorList>
    </citation>
    <scope>NUCLEOTIDE SEQUENCE</scope>
    <source>
        <strain evidence="3">CHK195-6426</strain>
    </source>
</reference>
<sequence length="354" mass="39676">MKRKQYLFRADGNARIGAGHLMRCLTIARALSERLGSPEQILFLCADEASGELAASYGFLVHVLHTDFQRMEEELPLWEALLQEKEDIPGGDKSERGQRKIVVDSYYVTDVYLQNVARWGEVFLLDDMHSRPFPVDAVINYNIFADQRSYERLYEGRNTKLYLGSCYVPLRPQFRNRNCRVSAKVRSVLITTGGGDRENIAGKVLDCIYRKGIHFHITAGSFSPNFSALKKLEEKREGVIIHHNVQDMAGLMEQCDLAVTAAGTTVYELCAVGVPFLCFSYAENQEELAAYLGNHGIAVNAGAFHRDALGVLERLGEEFGHLCDDVQARASLRERIRAVADGQGADRLAWILAQ</sequence>
<protein>
    <submittedName>
        <fullName evidence="3">UDP-2,4-diacetamido-2,4, 6-trideoxy-beta-L-altropyranose hydrolase</fullName>
        <ecNumber evidence="3">3.6.1.57</ecNumber>
    </submittedName>
</protein>
<dbReference type="Gene3D" id="3.40.50.11190">
    <property type="match status" value="1"/>
</dbReference>
<evidence type="ECO:0000256" key="2">
    <source>
        <dbReference type="PIRSR" id="PIRSR620023-2"/>
    </source>
</evidence>
<dbReference type="PANTHER" id="PTHR21015:SF22">
    <property type="entry name" value="GLYCOSYLTRANSFERASE"/>
    <property type="match status" value="1"/>
</dbReference>
<accession>A0A9D1UC70</accession>
<dbReference type="Gene3D" id="3.40.50.2000">
    <property type="entry name" value="Glycogen Phosphorylase B"/>
    <property type="match status" value="1"/>
</dbReference>
<name>A0A9D1UC70_9FIRM</name>
<evidence type="ECO:0000313" key="3">
    <source>
        <dbReference type="EMBL" id="HIW82452.1"/>
    </source>
</evidence>
<comment type="caution">
    <text evidence="3">The sequence shown here is derived from an EMBL/GenBank/DDBJ whole genome shotgun (WGS) entry which is preliminary data.</text>
</comment>
<feature type="binding site" evidence="2">
    <location>
        <position position="268"/>
    </location>
    <ligand>
        <name>substrate</name>
    </ligand>
</feature>
<dbReference type="GO" id="GO:0016757">
    <property type="term" value="F:glycosyltransferase activity"/>
    <property type="evidence" value="ECO:0007669"/>
    <property type="project" value="TreeGrafter"/>
</dbReference>
<dbReference type="EC" id="3.6.1.57" evidence="3"/>
<reference evidence="3" key="2">
    <citation type="submission" date="2021-04" db="EMBL/GenBank/DDBJ databases">
        <authorList>
            <person name="Gilroy R."/>
        </authorList>
    </citation>
    <scope>NUCLEOTIDE SEQUENCE</scope>
    <source>
        <strain evidence="3">CHK195-6426</strain>
    </source>
</reference>
<organism evidence="3 4">
    <name type="scientific">Candidatus Acetatifactor stercoripullorum</name>
    <dbReference type="NCBI Taxonomy" id="2838414"/>
    <lineage>
        <taxon>Bacteria</taxon>
        <taxon>Bacillati</taxon>
        <taxon>Bacillota</taxon>
        <taxon>Clostridia</taxon>
        <taxon>Lachnospirales</taxon>
        <taxon>Lachnospiraceae</taxon>
        <taxon>Acetatifactor</taxon>
    </lineage>
</organism>
<dbReference type="InterPro" id="IPR020023">
    <property type="entry name" value="PseG"/>
</dbReference>
<proteinExistence type="predicted"/>
<dbReference type="AlphaFoldDB" id="A0A9D1UC70"/>
<dbReference type="GO" id="GO:0016787">
    <property type="term" value="F:hydrolase activity"/>
    <property type="evidence" value="ECO:0007669"/>
    <property type="project" value="UniProtKB-KW"/>
</dbReference>
<evidence type="ECO:0000256" key="1">
    <source>
        <dbReference type="PIRSR" id="PIRSR620023-1"/>
    </source>
</evidence>
<dbReference type="Proteomes" id="UP000824265">
    <property type="component" value="Unassembled WGS sequence"/>
</dbReference>
<feature type="active site" description="Proton acceptor" evidence="1">
    <location>
        <position position="20"/>
    </location>
</feature>
<dbReference type="PANTHER" id="PTHR21015">
    <property type="entry name" value="UDP-N-ACETYLGLUCOSAMINE--N-ACETYLMURAMYL-(PENTAPEPTIDE) PYROPHOSPHORYL-UNDECAPRENOL N-ACETYLGLUCOSAMINE TRANSFERASE 1"/>
    <property type="match status" value="1"/>
</dbReference>
<dbReference type="EMBL" id="DXGH01000072">
    <property type="protein sequence ID" value="HIW82452.1"/>
    <property type="molecule type" value="Genomic_DNA"/>
</dbReference>
<gene>
    <name evidence="3" type="primary">pseG</name>
    <name evidence="3" type="ORF">H9742_13200</name>
</gene>
<dbReference type="NCBIfam" id="TIGR03590">
    <property type="entry name" value="PseG"/>
    <property type="match status" value="1"/>
</dbReference>
<keyword evidence="3" id="KW-0378">Hydrolase</keyword>
<feature type="binding site" evidence="2">
    <location>
        <position position="171"/>
    </location>
    <ligand>
        <name>substrate</name>
    </ligand>
</feature>